<organism evidence="1 2">
    <name type="scientific">Rhodocytophaga aerolata</name>
    <dbReference type="NCBI Taxonomy" id="455078"/>
    <lineage>
        <taxon>Bacteria</taxon>
        <taxon>Pseudomonadati</taxon>
        <taxon>Bacteroidota</taxon>
        <taxon>Cytophagia</taxon>
        <taxon>Cytophagales</taxon>
        <taxon>Rhodocytophagaceae</taxon>
        <taxon>Rhodocytophaga</taxon>
    </lineage>
</organism>
<accession>A0ABT8R902</accession>
<comment type="caution">
    <text evidence="1">The sequence shown here is derived from an EMBL/GenBank/DDBJ whole genome shotgun (WGS) entry which is preliminary data.</text>
</comment>
<keyword evidence="2" id="KW-1185">Reference proteome</keyword>
<evidence type="ECO:0000313" key="2">
    <source>
        <dbReference type="Proteomes" id="UP001168528"/>
    </source>
</evidence>
<dbReference type="RefSeq" id="WP_302039366.1">
    <property type="nucleotide sequence ID" value="NZ_JAUKPO010000012.1"/>
</dbReference>
<proteinExistence type="predicted"/>
<sequence length="128" mass="14321">MKLIFILFGILLLTAQTCQKTQSELPPTLFGHWVHSFEEDKPAIQTYRPASYAFPLARGREGFELKENGNFVLHSIGPADGTEPITGTWKSTSKNTIQVSFNNDGMAPYTIQLIHITDSLLTLKKIIN</sequence>
<evidence type="ECO:0008006" key="3">
    <source>
        <dbReference type="Google" id="ProtNLM"/>
    </source>
</evidence>
<protein>
    <recommendedName>
        <fullName evidence="3">Lipocalin-like domain-containing protein</fullName>
    </recommendedName>
</protein>
<dbReference type="Proteomes" id="UP001168528">
    <property type="component" value="Unassembled WGS sequence"/>
</dbReference>
<gene>
    <name evidence="1" type="ORF">Q0590_19970</name>
</gene>
<name>A0ABT8R902_9BACT</name>
<evidence type="ECO:0000313" key="1">
    <source>
        <dbReference type="EMBL" id="MDO1448565.1"/>
    </source>
</evidence>
<dbReference type="EMBL" id="JAUKPO010000012">
    <property type="protein sequence ID" value="MDO1448565.1"/>
    <property type="molecule type" value="Genomic_DNA"/>
</dbReference>
<reference evidence="1" key="1">
    <citation type="submission" date="2023-07" db="EMBL/GenBank/DDBJ databases">
        <title>The genome sequence of Rhodocytophaga aerolata KACC 12507.</title>
        <authorList>
            <person name="Zhang X."/>
        </authorList>
    </citation>
    <scope>NUCLEOTIDE SEQUENCE</scope>
    <source>
        <strain evidence="1">KACC 12507</strain>
    </source>
</reference>